<dbReference type="Gene3D" id="3.40.50.720">
    <property type="entry name" value="NAD(P)-binding Rossmann-like Domain"/>
    <property type="match status" value="1"/>
</dbReference>
<dbReference type="Gene3D" id="3.40.1190.10">
    <property type="entry name" value="Mur-like, catalytic domain"/>
    <property type="match status" value="1"/>
</dbReference>
<gene>
    <name evidence="7" type="primary">murD</name>
    <name evidence="11" type="ORF">DESPIGER_0907</name>
</gene>
<dbReference type="Pfam" id="PF08245">
    <property type="entry name" value="Mur_ligase_M"/>
    <property type="match status" value="1"/>
</dbReference>
<dbReference type="Pfam" id="PF21799">
    <property type="entry name" value="MurD-like_N"/>
    <property type="match status" value="1"/>
</dbReference>
<keyword evidence="7 8" id="KW-0573">Peptidoglycan synthesis</keyword>
<evidence type="ECO:0000259" key="10">
    <source>
        <dbReference type="Pfam" id="PF08245"/>
    </source>
</evidence>
<dbReference type="GO" id="GO:0005737">
    <property type="term" value="C:cytoplasm"/>
    <property type="evidence" value="ECO:0007669"/>
    <property type="project" value="UniProtKB-SubCell"/>
</dbReference>
<dbReference type="InterPro" id="IPR036615">
    <property type="entry name" value="Mur_ligase_C_dom_sf"/>
</dbReference>
<dbReference type="InterPro" id="IPR013221">
    <property type="entry name" value="Mur_ligase_cen"/>
</dbReference>
<comment type="subcellular location">
    <subcellularLocation>
        <location evidence="1 7 8">Cytoplasm</location>
    </subcellularLocation>
</comment>
<dbReference type="InterPro" id="IPR005762">
    <property type="entry name" value="MurD"/>
</dbReference>
<dbReference type="EC" id="6.3.2.9" evidence="7 8"/>
<name>A0A1K1LDG3_9BACT</name>
<evidence type="ECO:0000256" key="5">
    <source>
        <dbReference type="ARBA" id="ARBA00022741"/>
    </source>
</evidence>
<dbReference type="GO" id="GO:0008360">
    <property type="term" value="P:regulation of cell shape"/>
    <property type="evidence" value="ECO:0007669"/>
    <property type="project" value="UniProtKB-KW"/>
</dbReference>
<keyword evidence="4 7" id="KW-0436">Ligase</keyword>
<feature type="binding site" evidence="7">
    <location>
        <begin position="134"/>
        <end position="140"/>
    </location>
    <ligand>
        <name>ATP</name>
        <dbReference type="ChEBI" id="CHEBI:30616"/>
    </ligand>
</feature>
<evidence type="ECO:0000256" key="3">
    <source>
        <dbReference type="ARBA" id="ARBA00022490"/>
    </source>
</evidence>
<evidence type="ECO:0000256" key="6">
    <source>
        <dbReference type="ARBA" id="ARBA00022840"/>
    </source>
</evidence>
<keyword evidence="3 7" id="KW-0963">Cytoplasm</keyword>
<sequence>MREECDMAQNEDRGRCIKAGELAVVVGAGRSGKAAARLLLRQGARVRLLESNPQALDEAQAAALRAEGIELVLGEQGPELFAGAGLVVPSPGLPVVRLRELMGPHAHAAGTEILAEMELAWRALDGEPVLAVTGTSGKTTTVSLAAAMLREQGLRVFLGGNIGTPLSEYLLAGEKADVLVLETSSFQLQCCSTFHPRVAVVLNISPNHLDYHKDMEEYIEAKFRLFRCQTEDDLAVLAPGLEEAAARFGLRARKVWIRPEGRFPDCPLFGQHNQFNAEAAWQACRPFGVTLENAARAVAAFKPLPNRLESVARVHGVLYVNDSKCTTVAALKVALEAMDHPVHLLCGGKFKGGDLDGMKELLRRKVRSVSLYGASREIFEAAWQGVVPLSWHERMEDAVLALQGRMAAGDVVLLAPATSSFDQYRNYVERGNDFKRIVGSLA</sequence>
<evidence type="ECO:0000256" key="2">
    <source>
        <dbReference type="ARBA" id="ARBA00004752"/>
    </source>
</evidence>
<dbReference type="UniPathway" id="UPA00219"/>
<keyword evidence="7 8" id="KW-0132">Cell division</keyword>
<protein>
    <recommendedName>
        <fullName evidence="7 8">UDP-N-acetylmuramoylalanine--D-glutamate ligase</fullName>
        <ecNumber evidence="7 8">6.3.2.9</ecNumber>
    </recommendedName>
    <alternativeName>
        <fullName evidence="7">D-glutamic acid-adding enzyme</fullName>
    </alternativeName>
    <alternativeName>
        <fullName evidence="7">UDP-N-acetylmuramoyl-L-alanyl-D-glutamate synthetase</fullName>
    </alternativeName>
</protein>
<dbReference type="AlphaFoldDB" id="A0A1K1LDG3"/>
<dbReference type="Pfam" id="PF02875">
    <property type="entry name" value="Mur_ligase_C"/>
    <property type="match status" value="1"/>
</dbReference>
<accession>A0A1K1LDG3</accession>
<dbReference type="EMBL" id="LT630450">
    <property type="protein sequence ID" value="SFV72772.1"/>
    <property type="molecule type" value="Genomic_DNA"/>
</dbReference>
<reference evidence="12" key="1">
    <citation type="submission" date="2016-10" db="EMBL/GenBank/DDBJ databases">
        <authorList>
            <person name="Wegmann U."/>
        </authorList>
    </citation>
    <scope>NUCLEOTIDE SEQUENCE [LARGE SCALE GENOMIC DNA]</scope>
</reference>
<dbReference type="InterPro" id="IPR004101">
    <property type="entry name" value="Mur_ligase_C"/>
</dbReference>
<dbReference type="GO" id="GO:0005524">
    <property type="term" value="F:ATP binding"/>
    <property type="evidence" value="ECO:0007669"/>
    <property type="project" value="UniProtKB-UniRule"/>
</dbReference>
<keyword evidence="12" id="KW-1185">Reference proteome</keyword>
<feature type="domain" description="Mur ligase C-terminal" evidence="9">
    <location>
        <begin position="307"/>
        <end position="417"/>
    </location>
</feature>
<keyword evidence="5 7" id="KW-0547">Nucleotide-binding</keyword>
<evidence type="ECO:0000256" key="1">
    <source>
        <dbReference type="ARBA" id="ARBA00004496"/>
    </source>
</evidence>
<dbReference type="GO" id="GO:0051301">
    <property type="term" value="P:cell division"/>
    <property type="evidence" value="ECO:0007669"/>
    <property type="project" value="UniProtKB-KW"/>
</dbReference>
<evidence type="ECO:0000313" key="12">
    <source>
        <dbReference type="Proteomes" id="UP000186323"/>
    </source>
</evidence>
<evidence type="ECO:0000259" key="9">
    <source>
        <dbReference type="Pfam" id="PF02875"/>
    </source>
</evidence>
<evidence type="ECO:0000256" key="8">
    <source>
        <dbReference type="RuleBase" id="RU003664"/>
    </source>
</evidence>
<dbReference type="KEGG" id="dpg:DESPIGER_0907"/>
<dbReference type="InterPro" id="IPR036565">
    <property type="entry name" value="Mur-like_cat_sf"/>
</dbReference>
<dbReference type="SUPFAM" id="SSF51984">
    <property type="entry name" value="MurCD N-terminal domain"/>
    <property type="match status" value="1"/>
</dbReference>
<keyword evidence="7 8" id="KW-0961">Cell wall biogenesis/degradation</keyword>
<organism evidence="11 12">
    <name type="scientific">Desulfovibrio piger</name>
    <dbReference type="NCBI Taxonomy" id="901"/>
    <lineage>
        <taxon>Bacteria</taxon>
        <taxon>Pseudomonadati</taxon>
        <taxon>Thermodesulfobacteriota</taxon>
        <taxon>Desulfovibrionia</taxon>
        <taxon>Desulfovibrionales</taxon>
        <taxon>Desulfovibrionaceae</taxon>
        <taxon>Desulfovibrio</taxon>
    </lineage>
</organism>
<dbReference type="Proteomes" id="UP000186323">
    <property type="component" value="Chromosome I"/>
</dbReference>
<keyword evidence="7 8" id="KW-0133">Cell shape</keyword>
<comment type="function">
    <text evidence="7 8">Cell wall formation. Catalyzes the addition of glutamate to the nucleotide precursor UDP-N-acetylmuramoyl-L-alanine (UMA).</text>
</comment>
<comment type="pathway">
    <text evidence="2 7 8">Cell wall biogenesis; peptidoglycan biosynthesis.</text>
</comment>
<dbReference type="HAMAP" id="MF_00639">
    <property type="entry name" value="MurD"/>
    <property type="match status" value="1"/>
</dbReference>
<evidence type="ECO:0000256" key="4">
    <source>
        <dbReference type="ARBA" id="ARBA00022598"/>
    </source>
</evidence>
<dbReference type="PANTHER" id="PTHR43692:SF1">
    <property type="entry name" value="UDP-N-ACETYLMURAMOYLALANINE--D-GLUTAMATE LIGASE"/>
    <property type="match status" value="1"/>
</dbReference>
<dbReference type="SUPFAM" id="SSF53244">
    <property type="entry name" value="MurD-like peptide ligases, peptide-binding domain"/>
    <property type="match status" value="1"/>
</dbReference>
<dbReference type="NCBIfam" id="TIGR01087">
    <property type="entry name" value="murD"/>
    <property type="match status" value="1"/>
</dbReference>
<evidence type="ECO:0000256" key="7">
    <source>
        <dbReference type="HAMAP-Rule" id="MF_00639"/>
    </source>
</evidence>
<keyword evidence="6 7" id="KW-0067">ATP-binding</keyword>
<dbReference type="GO" id="GO:0009252">
    <property type="term" value="P:peptidoglycan biosynthetic process"/>
    <property type="evidence" value="ECO:0007669"/>
    <property type="project" value="UniProtKB-UniRule"/>
</dbReference>
<dbReference type="PANTHER" id="PTHR43692">
    <property type="entry name" value="UDP-N-ACETYLMURAMOYLALANINE--D-GLUTAMATE LIGASE"/>
    <property type="match status" value="1"/>
</dbReference>
<comment type="similarity">
    <text evidence="7">Belongs to the MurCDEF family.</text>
</comment>
<dbReference type="Gene3D" id="3.90.190.20">
    <property type="entry name" value="Mur ligase, C-terminal domain"/>
    <property type="match status" value="1"/>
</dbReference>
<comment type="catalytic activity">
    <reaction evidence="7 8">
        <text>UDP-N-acetyl-alpha-D-muramoyl-L-alanine + D-glutamate + ATP = UDP-N-acetyl-alpha-D-muramoyl-L-alanyl-D-glutamate + ADP + phosphate + H(+)</text>
        <dbReference type="Rhea" id="RHEA:16429"/>
        <dbReference type="ChEBI" id="CHEBI:15378"/>
        <dbReference type="ChEBI" id="CHEBI:29986"/>
        <dbReference type="ChEBI" id="CHEBI:30616"/>
        <dbReference type="ChEBI" id="CHEBI:43474"/>
        <dbReference type="ChEBI" id="CHEBI:83898"/>
        <dbReference type="ChEBI" id="CHEBI:83900"/>
        <dbReference type="ChEBI" id="CHEBI:456216"/>
        <dbReference type="EC" id="6.3.2.9"/>
    </reaction>
</comment>
<dbReference type="SUPFAM" id="SSF53623">
    <property type="entry name" value="MurD-like peptide ligases, catalytic domain"/>
    <property type="match status" value="1"/>
</dbReference>
<keyword evidence="7 8" id="KW-0131">Cell cycle</keyword>
<evidence type="ECO:0000313" key="11">
    <source>
        <dbReference type="EMBL" id="SFV72772.1"/>
    </source>
</evidence>
<dbReference type="GO" id="GO:0008764">
    <property type="term" value="F:UDP-N-acetylmuramoylalanine-D-glutamate ligase activity"/>
    <property type="evidence" value="ECO:0007669"/>
    <property type="project" value="UniProtKB-UniRule"/>
</dbReference>
<feature type="domain" description="Mur ligase central" evidence="10">
    <location>
        <begin position="132"/>
        <end position="238"/>
    </location>
</feature>
<dbReference type="GO" id="GO:0071555">
    <property type="term" value="P:cell wall organization"/>
    <property type="evidence" value="ECO:0007669"/>
    <property type="project" value="UniProtKB-KW"/>
</dbReference>
<proteinExistence type="inferred from homology"/>